<dbReference type="InterPro" id="IPR023214">
    <property type="entry name" value="HAD_sf"/>
</dbReference>
<sequence length="215" mass="24097">MKSSRKSLIFDLDGTLWDATGCAPAIWNRIFDKHSEVNFRMTQELAASLMGKTMEEIGDALFPDLSQEKRRQIVDEFGDEEVAYLKEKGAVLFDGMKETIQKLSNDYDLYIVSNCQDGYVPAFMTAHKMEAFFKDIEMSGRTGMDKGRNICLIMERNGISKADAVYIGDTEGDEKATRFAGIPFVWAKYGFGKATSPDAVLNDIRELPSLLSSLL</sequence>
<dbReference type="InterPro" id="IPR006439">
    <property type="entry name" value="HAD-SF_hydro_IA"/>
</dbReference>
<dbReference type="InterPro" id="IPR041492">
    <property type="entry name" value="HAD_2"/>
</dbReference>
<dbReference type="Pfam" id="PF13419">
    <property type="entry name" value="HAD_2"/>
    <property type="match status" value="1"/>
</dbReference>
<evidence type="ECO:0000256" key="1">
    <source>
        <dbReference type="ARBA" id="ARBA00000830"/>
    </source>
</evidence>
<dbReference type="AlphaFoldDB" id="A0A7W8GAI6"/>
<dbReference type="Proteomes" id="UP000518887">
    <property type="component" value="Unassembled WGS sequence"/>
</dbReference>
<evidence type="ECO:0000256" key="4">
    <source>
        <dbReference type="ARBA" id="ARBA00013078"/>
    </source>
</evidence>
<dbReference type="EMBL" id="JACHFQ010000006">
    <property type="protein sequence ID" value="MBB5226686.1"/>
    <property type="molecule type" value="Genomic_DNA"/>
</dbReference>
<reference evidence="5 6" key="1">
    <citation type="submission" date="2020-08" db="EMBL/GenBank/DDBJ databases">
        <title>Genomic Encyclopedia of Type Strains, Phase IV (KMG-IV): sequencing the most valuable type-strain genomes for metagenomic binning, comparative biology and taxonomic classification.</title>
        <authorList>
            <person name="Goeker M."/>
        </authorList>
    </citation>
    <scope>NUCLEOTIDE SEQUENCE [LARGE SCALE GENOMIC DNA]</scope>
    <source>
        <strain evidence="5 6">DSM 103462</strain>
    </source>
</reference>
<dbReference type="EC" id="3.1.3.18" evidence="4"/>
<dbReference type="SFLD" id="SFLDG01129">
    <property type="entry name" value="C1.5:_HAD__Beta-PGM__Phosphata"/>
    <property type="match status" value="1"/>
</dbReference>
<gene>
    <name evidence="5" type="ORF">HNP76_002067</name>
</gene>
<dbReference type="SUPFAM" id="SSF56784">
    <property type="entry name" value="HAD-like"/>
    <property type="match status" value="1"/>
</dbReference>
<organism evidence="5 6">
    <name type="scientific">Treponema ruminis</name>
    <dbReference type="NCBI Taxonomy" id="744515"/>
    <lineage>
        <taxon>Bacteria</taxon>
        <taxon>Pseudomonadati</taxon>
        <taxon>Spirochaetota</taxon>
        <taxon>Spirochaetia</taxon>
        <taxon>Spirochaetales</taxon>
        <taxon>Treponemataceae</taxon>
        <taxon>Treponema</taxon>
    </lineage>
</organism>
<evidence type="ECO:0000313" key="6">
    <source>
        <dbReference type="Proteomes" id="UP000518887"/>
    </source>
</evidence>
<comment type="caution">
    <text evidence="5">The sequence shown here is derived from an EMBL/GenBank/DDBJ whole genome shotgun (WGS) entry which is preliminary data.</text>
</comment>
<keyword evidence="6" id="KW-1185">Reference proteome</keyword>
<comment type="catalytic activity">
    <reaction evidence="1">
        <text>2-phosphoglycolate + H2O = glycolate + phosphate</text>
        <dbReference type="Rhea" id="RHEA:14369"/>
        <dbReference type="ChEBI" id="CHEBI:15377"/>
        <dbReference type="ChEBI" id="CHEBI:29805"/>
        <dbReference type="ChEBI" id="CHEBI:43474"/>
        <dbReference type="ChEBI" id="CHEBI:58033"/>
        <dbReference type="EC" id="3.1.3.18"/>
    </reaction>
</comment>
<dbReference type="NCBIfam" id="TIGR01549">
    <property type="entry name" value="HAD-SF-IA-v1"/>
    <property type="match status" value="1"/>
</dbReference>
<dbReference type="InterPro" id="IPR023198">
    <property type="entry name" value="PGP-like_dom2"/>
</dbReference>
<protein>
    <recommendedName>
        <fullName evidence="4">phosphoglycolate phosphatase</fullName>
        <ecNumber evidence="4">3.1.3.18</ecNumber>
    </recommendedName>
</protein>
<comment type="similarity">
    <text evidence="3">Belongs to the HAD-like hydrolase superfamily. CbbY/CbbZ/Gph/YieH family.</text>
</comment>
<dbReference type="Gene3D" id="1.10.150.240">
    <property type="entry name" value="Putative phosphatase, domain 2"/>
    <property type="match status" value="1"/>
</dbReference>
<dbReference type="InterPro" id="IPR036412">
    <property type="entry name" value="HAD-like_sf"/>
</dbReference>
<keyword evidence="5" id="KW-0378">Hydrolase</keyword>
<name>A0A7W8GAI6_9SPIR</name>
<evidence type="ECO:0000256" key="3">
    <source>
        <dbReference type="ARBA" id="ARBA00006171"/>
    </source>
</evidence>
<dbReference type="PANTHER" id="PTHR43434">
    <property type="entry name" value="PHOSPHOGLYCOLATE PHOSPHATASE"/>
    <property type="match status" value="1"/>
</dbReference>
<comment type="pathway">
    <text evidence="2">Organic acid metabolism; glycolate biosynthesis; glycolate from 2-phosphoglycolate: step 1/1.</text>
</comment>
<proteinExistence type="inferred from homology"/>
<dbReference type="RefSeq" id="WP_184660181.1">
    <property type="nucleotide sequence ID" value="NZ_CP031518.1"/>
</dbReference>
<dbReference type="GO" id="GO:0008967">
    <property type="term" value="F:phosphoglycolate phosphatase activity"/>
    <property type="evidence" value="ECO:0007669"/>
    <property type="project" value="UniProtKB-EC"/>
</dbReference>
<evidence type="ECO:0000256" key="2">
    <source>
        <dbReference type="ARBA" id="ARBA00004818"/>
    </source>
</evidence>
<dbReference type="GO" id="GO:0006281">
    <property type="term" value="P:DNA repair"/>
    <property type="evidence" value="ECO:0007669"/>
    <property type="project" value="TreeGrafter"/>
</dbReference>
<dbReference type="InterPro" id="IPR050155">
    <property type="entry name" value="HAD-like_hydrolase_sf"/>
</dbReference>
<dbReference type="Gene3D" id="3.40.50.1000">
    <property type="entry name" value="HAD superfamily/HAD-like"/>
    <property type="match status" value="1"/>
</dbReference>
<evidence type="ECO:0000313" key="5">
    <source>
        <dbReference type="EMBL" id="MBB5226686.1"/>
    </source>
</evidence>
<dbReference type="PANTHER" id="PTHR43434:SF1">
    <property type="entry name" value="PHOSPHOGLYCOLATE PHOSPHATASE"/>
    <property type="match status" value="1"/>
</dbReference>
<accession>A0A7W8GAI6</accession>
<dbReference type="SFLD" id="SFLDS00003">
    <property type="entry name" value="Haloacid_Dehalogenase"/>
    <property type="match status" value="1"/>
</dbReference>